<dbReference type="PRINTS" id="PR00420">
    <property type="entry name" value="RNGMNOXGNASE"/>
</dbReference>
<dbReference type="GO" id="GO:0071949">
    <property type="term" value="F:FAD binding"/>
    <property type="evidence" value="ECO:0007669"/>
    <property type="project" value="InterPro"/>
</dbReference>
<dbReference type="EMBL" id="QNRQ01000003">
    <property type="protein sequence ID" value="RBP40808.1"/>
    <property type="molecule type" value="Genomic_DNA"/>
</dbReference>
<dbReference type="Gene3D" id="3.50.50.60">
    <property type="entry name" value="FAD/NAD(P)-binding domain"/>
    <property type="match status" value="1"/>
</dbReference>
<dbReference type="SUPFAM" id="SSF51905">
    <property type="entry name" value="FAD/NAD(P)-binding domain"/>
    <property type="match status" value="1"/>
</dbReference>
<dbReference type="Gene3D" id="3.30.9.30">
    <property type="match status" value="1"/>
</dbReference>
<evidence type="ECO:0000256" key="2">
    <source>
        <dbReference type="ARBA" id="ARBA00023033"/>
    </source>
</evidence>
<dbReference type="Pfam" id="PF01494">
    <property type="entry name" value="FAD_binding_3"/>
    <property type="match status" value="1"/>
</dbReference>
<sequence>MQTALRDKSATAACTFSLLLSVALEKLTRKSDQPHERENNVKVIIVGAGIGGLTLALMLHKRGIECDVYESVREIKPLGVGINLLPHAANEMNQLGLLDALSSRAVLTSALHYYNKHGQTIWQEPRGLAAGYPVPQLSIHRGELQMLLAKAVQDRLGQQHLHTGMSFETMEQNDAGIVATFHDRNNDRREQVRADVLIGADGIHSAVRKMFYPQGDKFRFSGRILWRAITLADPYLDGKTMFMAGYQDQKFVAYPLASSAADGGKAPINWIAELKVDAHDLPATDWNRMVDKSVFADAFKSWKWDWIDIPALIDGAQTIYEFPLVDKDPLPRWSHGSASLIGDAAHPLYPIGSNGSAQAILDARHMADKLQEVQAKGQKSIELALKEYEADRLPTTTGIILKNRLNGPEQVMQLAHERAPGGFKHIHDVVPESELQEISLRYKRAAGFDPKALK</sequence>
<dbReference type="GO" id="GO:0004497">
    <property type="term" value="F:monooxygenase activity"/>
    <property type="evidence" value="ECO:0007669"/>
    <property type="project" value="UniProtKB-KW"/>
</dbReference>
<reference evidence="4 5" key="1">
    <citation type="submission" date="2018-06" db="EMBL/GenBank/DDBJ databases">
        <title>Genomic Encyclopedia of Type Strains, Phase IV (KMG-IV): sequencing the most valuable type-strain genomes for metagenomic binning, comparative biology and taxonomic classification.</title>
        <authorList>
            <person name="Goeker M."/>
        </authorList>
    </citation>
    <scope>NUCLEOTIDE SEQUENCE [LARGE SCALE GENOMIC DNA]</scope>
    <source>
        <strain evidence="4 5">DSM 25520</strain>
    </source>
</reference>
<organism evidence="4 5">
    <name type="scientific">Eoetvoesiella caeni</name>
    <dbReference type="NCBI Taxonomy" id="645616"/>
    <lineage>
        <taxon>Bacteria</taxon>
        <taxon>Pseudomonadati</taxon>
        <taxon>Pseudomonadota</taxon>
        <taxon>Betaproteobacteria</taxon>
        <taxon>Burkholderiales</taxon>
        <taxon>Alcaligenaceae</taxon>
        <taxon>Eoetvoesiella</taxon>
    </lineage>
</organism>
<dbReference type="InterPro" id="IPR002938">
    <property type="entry name" value="FAD-bd"/>
</dbReference>
<gene>
    <name evidence="4" type="ORF">DFR37_103149</name>
</gene>
<dbReference type="SUPFAM" id="SSF54373">
    <property type="entry name" value="FAD-linked reductases, C-terminal domain"/>
    <property type="match status" value="1"/>
</dbReference>
<dbReference type="Proteomes" id="UP000253628">
    <property type="component" value="Unassembled WGS sequence"/>
</dbReference>
<dbReference type="InterPro" id="IPR050493">
    <property type="entry name" value="FAD-dep_Monooxygenase_BioMet"/>
</dbReference>
<name>A0A366HGD8_9BURK</name>
<dbReference type="PANTHER" id="PTHR13789:SF268">
    <property type="entry name" value="5-METHYLPHENAZINE-1-CARBOXYLATE 1-MONOOXYGENASE"/>
    <property type="match status" value="1"/>
</dbReference>
<dbReference type="PANTHER" id="PTHR13789">
    <property type="entry name" value="MONOOXYGENASE"/>
    <property type="match status" value="1"/>
</dbReference>
<protein>
    <submittedName>
        <fullName evidence="4">2-polyprenyl-6-methoxyphenol hydroxylase-like FAD-dependent oxidoreductase</fullName>
    </submittedName>
</protein>
<dbReference type="NCBIfam" id="NF005720">
    <property type="entry name" value="PRK07538.1"/>
    <property type="match status" value="1"/>
</dbReference>
<proteinExistence type="predicted"/>
<evidence type="ECO:0000256" key="1">
    <source>
        <dbReference type="ARBA" id="ARBA00023002"/>
    </source>
</evidence>
<keyword evidence="1" id="KW-0560">Oxidoreductase</keyword>
<feature type="domain" description="FAD-binding" evidence="3">
    <location>
        <begin position="41"/>
        <end position="397"/>
    </location>
</feature>
<accession>A0A366HGD8</accession>
<evidence type="ECO:0000313" key="4">
    <source>
        <dbReference type="EMBL" id="RBP40808.1"/>
    </source>
</evidence>
<evidence type="ECO:0000259" key="3">
    <source>
        <dbReference type="Pfam" id="PF01494"/>
    </source>
</evidence>
<keyword evidence="2" id="KW-0503">Monooxygenase</keyword>
<keyword evidence="5" id="KW-1185">Reference proteome</keyword>
<dbReference type="AlphaFoldDB" id="A0A366HGD8"/>
<evidence type="ECO:0000313" key="5">
    <source>
        <dbReference type="Proteomes" id="UP000253628"/>
    </source>
</evidence>
<comment type="caution">
    <text evidence="4">The sequence shown here is derived from an EMBL/GenBank/DDBJ whole genome shotgun (WGS) entry which is preliminary data.</text>
</comment>
<dbReference type="InterPro" id="IPR036188">
    <property type="entry name" value="FAD/NAD-bd_sf"/>
</dbReference>